<dbReference type="PANTHER" id="PTHR24348">
    <property type="entry name" value="SERINE/THREONINE-PROTEIN KINASE UNC-51-RELATED"/>
    <property type="match status" value="1"/>
</dbReference>
<dbReference type="Pfam" id="PF00069">
    <property type="entry name" value="Pkinase"/>
    <property type="match status" value="1"/>
</dbReference>
<dbReference type="PANTHER" id="PTHR24348:SF22">
    <property type="entry name" value="NON-SPECIFIC SERINE_THREONINE PROTEIN KINASE"/>
    <property type="match status" value="1"/>
</dbReference>
<dbReference type="GO" id="GO:0000407">
    <property type="term" value="C:phagophore assembly site"/>
    <property type="evidence" value="ECO:0007669"/>
    <property type="project" value="TreeGrafter"/>
</dbReference>
<keyword evidence="2" id="KW-0547">Nucleotide-binding</keyword>
<evidence type="ECO:0000313" key="7">
    <source>
        <dbReference type="Proteomes" id="UP000324800"/>
    </source>
</evidence>
<dbReference type="Gene3D" id="1.10.510.10">
    <property type="entry name" value="Transferase(Phosphotransferase) domain 1"/>
    <property type="match status" value="1"/>
</dbReference>
<gene>
    <name evidence="6" type="ORF">EZS28_005567</name>
</gene>
<protein>
    <recommendedName>
        <fullName evidence="5">Protein kinase domain-containing protein</fullName>
    </recommendedName>
</protein>
<organism evidence="6 7">
    <name type="scientific">Streblomastix strix</name>
    <dbReference type="NCBI Taxonomy" id="222440"/>
    <lineage>
        <taxon>Eukaryota</taxon>
        <taxon>Metamonada</taxon>
        <taxon>Preaxostyla</taxon>
        <taxon>Oxymonadida</taxon>
        <taxon>Streblomastigidae</taxon>
        <taxon>Streblomastix</taxon>
    </lineage>
</organism>
<dbReference type="GO" id="GO:0016020">
    <property type="term" value="C:membrane"/>
    <property type="evidence" value="ECO:0007669"/>
    <property type="project" value="TreeGrafter"/>
</dbReference>
<evidence type="ECO:0000256" key="1">
    <source>
        <dbReference type="ARBA" id="ARBA00022679"/>
    </source>
</evidence>
<evidence type="ECO:0000313" key="6">
    <source>
        <dbReference type="EMBL" id="KAA6398909.1"/>
    </source>
</evidence>
<dbReference type="OrthoDB" id="69842at2759"/>
<dbReference type="AlphaFoldDB" id="A0A5J4WXE6"/>
<name>A0A5J4WXE6_9EUKA</name>
<evidence type="ECO:0000256" key="3">
    <source>
        <dbReference type="ARBA" id="ARBA00022777"/>
    </source>
</evidence>
<dbReference type="InterPro" id="IPR045269">
    <property type="entry name" value="Atg1-like"/>
</dbReference>
<sequence>MDNENQVLCAITRNRSNFNQMEWAIVNELAKEEKQGEYSDFIVKYISLSKTPSFYIIFTKYYGEKNLEDLSLAGVFANNEICTSVIIGNILEGVNEFHKRGFSHGNLKANNIYITEVGPDKSIAVVTNLSCTQKIGQTQRIQQNIPLQLLPPECLQGQPFTPQSDLYMIGIIMYSMLFKRLPYTSQTYQELLNEQQSGPPNLDKLFLGTNSALCTLLAYDPNQRSSCEQLLQNSPLFNKQVDINLMQSNPQFAAQLQQQRVYQRGCSTIPTHILAQPMQPSELLFGRQTIYQPPVIKSGVIPPNLKPVAIVQPSPVIIQPQPVIIQPQPVIIQPQPVYVQPGLIRPINSVPEDPGFECEECHKKFTFDQYKDHIQQQHYGSPLYNKEFGRNPVPSDESITIPCESCKQQIPFSKFEEHMKGHQNLRIAPVINDQDVTIPCDRCKQQIPFSQYDEHIKGHLSQRNAPPINDQDVTIPCDRCHQQIPFSQYEQHFATHQ</sequence>
<feature type="domain" description="Protein kinase" evidence="5">
    <location>
        <begin position="1"/>
        <end position="237"/>
    </location>
</feature>
<dbReference type="InterPro" id="IPR011009">
    <property type="entry name" value="Kinase-like_dom_sf"/>
</dbReference>
<reference evidence="6 7" key="1">
    <citation type="submission" date="2019-03" db="EMBL/GenBank/DDBJ databases">
        <title>Single cell metagenomics reveals metabolic interactions within the superorganism composed of flagellate Streblomastix strix and complex community of Bacteroidetes bacteria on its surface.</title>
        <authorList>
            <person name="Treitli S.C."/>
            <person name="Kolisko M."/>
            <person name="Husnik F."/>
            <person name="Keeling P."/>
            <person name="Hampl V."/>
        </authorList>
    </citation>
    <scope>NUCLEOTIDE SEQUENCE [LARGE SCALE GENOMIC DNA]</scope>
    <source>
        <strain evidence="6">ST1C</strain>
    </source>
</reference>
<dbReference type="SMART" id="SM00220">
    <property type="entry name" value="S_TKc"/>
    <property type="match status" value="1"/>
</dbReference>
<keyword evidence="4" id="KW-0067">ATP-binding</keyword>
<dbReference type="Proteomes" id="UP000324800">
    <property type="component" value="Unassembled WGS sequence"/>
</dbReference>
<dbReference type="EMBL" id="SNRW01000856">
    <property type="protein sequence ID" value="KAA6398909.1"/>
    <property type="molecule type" value="Genomic_DNA"/>
</dbReference>
<dbReference type="SUPFAM" id="SSF56112">
    <property type="entry name" value="Protein kinase-like (PK-like)"/>
    <property type="match status" value="1"/>
</dbReference>
<evidence type="ECO:0000256" key="4">
    <source>
        <dbReference type="ARBA" id="ARBA00022840"/>
    </source>
</evidence>
<evidence type="ECO:0000259" key="5">
    <source>
        <dbReference type="PROSITE" id="PS50011"/>
    </source>
</evidence>
<dbReference type="PROSITE" id="PS50011">
    <property type="entry name" value="PROTEIN_KINASE_DOM"/>
    <property type="match status" value="1"/>
</dbReference>
<keyword evidence="3" id="KW-0418">Kinase</keyword>
<comment type="caution">
    <text evidence="6">The sequence shown here is derived from an EMBL/GenBank/DDBJ whole genome shotgun (WGS) entry which is preliminary data.</text>
</comment>
<proteinExistence type="predicted"/>
<keyword evidence="1" id="KW-0808">Transferase</keyword>
<dbReference type="GO" id="GO:0005524">
    <property type="term" value="F:ATP binding"/>
    <property type="evidence" value="ECO:0007669"/>
    <property type="project" value="UniProtKB-KW"/>
</dbReference>
<accession>A0A5J4WXE6</accession>
<evidence type="ECO:0000256" key="2">
    <source>
        <dbReference type="ARBA" id="ARBA00022741"/>
    </source>
</evidence>
<dbReference type="GO" id="GO:0000045">
    <property type="term" value="P:autophagosome assembly"/>
    <property type="evidence" value="ECO:0007669"/>
    <property type="project" value="TreeGrafter"/>
</dbReference>
<dbReference type="GO" id="GO:0005776">
    <property type="term" value="C:autophagosome"/>
    <property type="evidence" value="ECO:0007669"/>
    <property type="project" value="TreeGrafter"/>
</dbReference>
<dbReference type="InterPro" id="IPR000719">
    <property type="entry name" value="Prot_kinase_dom"/>
</dbReference>
<dbReference type="GO" id="GO:0010506">
    <property type="term" value="P:regulation of autophagy"/>
    <property type="evidence" value="ECO:0007669"/>
    <property type="project" value="InterPro"/>
</dbReference>
<dbReference type="GO" id="GO:0004674">
    <property type="term" value="F:protein serine/threonine kinase activity"/>
    <property type="evidence" value="ECO:0007669"/>
    <property type="project" value="InterPro"/>
</dbReference>
<dbReference type="GO" id="GO:0005829">
    <property type="term" value="C:cytosol"/>
    <property type="evidence" value="ECO:0007669"/>
    <property type="project" value="TreeGrafter"/>
</dbReference>